<reference evidence="2 3" key="1">
    <citation type="submission" date="2020-08" db="EMBL/GenBank/DDBJ databases">
        <title>Acidobacteriota in marine sediments use diverse sulfur dissimilation pathways.</title>
        <authorList>
            <person name="Wasmund K."/>
        </authorList>
    </citation>
    <scope>NUCLEOTIDE SEQUENCE [LARGE SCALE GENOMIC DNA]</scope>
    <source>
        <strain evidence="2">MAG AM4</strain>
    </source>
</reference>
<evidence type="ECO:0000313" key="2">
    <source>
        <dbReference type="EMBL" id="MBD3867546.1"/>
    </source>
</evidence>
<sequence length="51" mass="5438">MSRKARAATQIADHTDHAELWRGVGWRLLVTAILLGTISGLIILAGNLSLG</sequence>
<keyword evidence="1" id="KW-1133">Transmembrane helix</keyword>
<feature type="transmembrane region" description="Helical" evidence="1">
    <location>
        <begin position="28"/>
        <end position="50"/>
    </location>
</feature>
<organism evidence="2 3">
    <name type="scientific">Candidatus Polarisedimenticola svalbardensis</name>
    <dbReference type="NCBI Taxonomy" id="2886004"/>
    <lineage>
        <taxon>Bacteria</taxon>
        <taxon>Pseudomonadati</taxon>
        <taxon>Acidobacteriota</taxon>
        <taxon>Candidatus Polarisedimenticolia</taxon>
        <taxon>Candidatus Polarisedimenticolales</taxon>
        <taxon>Candidatus Polarisedimenticolaceae</taxon>
        <taxon>Candidatus Polarisedimenticola</taxon>
    </lineage>
</organism>
<comment type="caution">
    <text evidence="2">The sequence shown here is derived from an EMBL/GenBank/DDBJ whole genome shotgun (WGS) entry which is preliminary data.</text>
</comment>
<evidence type="ECO:0000256" key="1">
    <source>
        <dbReference type="SAM" id="Phobius"/>
    </source>
</evidence>
<dbReference type="Proteomes" id="UP000648239">
    <property type="component" value="Unassembled WGS sequence"/>
</dbReference>
<gene>
    <name evidence="2" type="ORF">IFK94_05425</name>
</gene>
<evidence type="ECO:0000313" key="3">
    <source>
        <dbReference type="Proteomes" id="UP000648239"/>
    </source>
</evidence>
<accession>A0A8J7C2E7</accession>
<protein>
    <submittedName>
        <fullName evidence="2">Uncharacterized protein</fullName>
    </submittedName>
</protein>
<keyword evidence="1" id="KW-0812">Transmembrane</keyword>
<keyword evidence="1" id="KW-0472">Membrane</keyword>
<dbReference type="AlphaFoldDB" id="A0A8J7C2E7"/>
<proteinExistence type="predicted"/>
<name>A0A8J7C2E7_9BACT</name>
<dbReference type="EMBL" id="JACXWD010000012">
    <property type="protein sequence ID" value="MBD3867546.1"/>
    <property type="molecule type" value="Genomic_DNA"/>
</dbReference>